<evidence type="ECO:0000256" key="12">
    <source>
        <dbReference type="HAMAP-Rule" id="MF_00454"/>
    </source>
</evidence>
<keyword evidence="7 12" id="KW-0406">Ion transport</keyword>
<feature type="transmembrane region" description="Helical" evidence="12">
    <location>
        <begin position="33"/>
        <end position="53"/>
    </location>
</feature>
<keyword evidence="9 12" id="KW-0407">Ion channel</keyword>
<comment type="subcellular location">
    <subcellularLocation>
        <location evidence="1 12">Cell membrane</location>
        <topology evidence="1 12">Multi-pass membrane protein</topology>
    </subcellularLocation>
</comment>
<keyword evidence="5 12" id="KW-1133">Transmembrane helix</keyword>
<keyword evidence="12" id="KW-0479">Metal-binding</keyword>
<evidence type="ECO:0000256" key="6">
    <source>
        <dbReference type="ARBA" id="ARBA00023053"/>
    </source>
</evidence>
<dbReference type="Pfam" id="PF02537">
    <property type="entry name" value="CRCB"/>
    <property type="match status" value="1"/>
</dbReference>
<proteinExistence type="inferred from homology"/>
<dbReference type="EMBL" id="CP106881">
    <property type="protein sequence ID" value="UYG51285.1"/>
    <property type="molecule type" value="Genomic_DNA"/>
</dbReference>
<keyword evidence="6 12" id="KW-0915">Sodium</keyword>
<dbReference type="NCBIfam" id="NF010792">
    <property type="entry name" value="PRK14196.1"/>
    <property type="match status" value="1"/>
</dbReference>
<evidence type="ECO:0000256" key="8">
    <source>
        <dbReference type="ARBA" id="ARBA00023136"/>
    </source>
</evidence>
<protein>
    <recommendedName>
        <fullName evidence="12">Fluoride-specific ion channel FluC</fullName>
    </recommendedName>
</protein>
<reference evidence="13" key="1">
    <citation type="submission" date="2022-09" db="EMBL/GenBank/DDBJ databases">
        <title>The complete genome of Acidovorax sp. 5MLIR.</title>
        <authorList>
            <person name="Liu L."/>
            <person name="Yue J."/>
            <person name="Yang F."/>
            <person name="Yuan J."/>
            <person name="Li L."/>
        </authorList>
    </citation>
    <scope>NUCLEOTIDE SEQUENCE</scope>
    <source>
        <strain evidence="13">5MLIR</strain>
    </source>
</reference>
<feature type="transmembrane region" description="Helical" evidence="12">
    <location>
        <begin position="103"/>
        <end position="123"/>
    </location>
</feature>
<keyword evidence="2 12" id="KW-1003">Cell membrane</keyword>
<keyword evidence="3" id="KW-0997">Cell inner membrane</keyword>
<evidence type="ECO:0000313" key="14">
    <source>
        <dbReference type="Proteomes" id="UP001162800"/>
    </source>
</evidence>
<evidence type="ECO:0000256" key="9">
    <source>
        <dbReference type="ARBA" id="ARBA00023303"/>
    </source>
</evidence>
<comment type="similarity">
    <text evidence="10 12">Belongs to the fluoride channel Fluc/FEX (TC 1.A.43) family.</text>
</comment>
<evidence type="ECO:0000256" key="10">
    <source>
        <dbReference type="ARBA" id="ARBA00035120"/>
    </source>
</evidence>
<feature type="transmembrane region" description="Helical" evidence="12">
    <location>
        <begin position="65"/>
        <end position="83"/>
    </location>
</feature>
<evidence type="ECO:0000313" key="13">
    <source>
        <dbReference type="EMBL" id="UYG51285.1"/>
    </source>
</evidence>
<name>A0ABY6G954_9BURK</name>
<keyword evidence="8 12" id="KW-0472">Membrane</keyword>
<sequence>MLPVFAICAGACLGALARWRLGLWLSAAHSLPWGTLAANLVGGYLVGVCVAAFEALPQLDPVWRLALVTGFLGALTTFSSFSAEVIGLLQQQRYATALGWTGLHLLGSLAMTVAGMASVQALWPRAL</sequence>
<evidence type="ECO:0000256" key="4">
    <source>
        <dbReference type="ARBA" id="ARBA00022692"/>
    </source>
</evidence>
<organism evidence="13 14">
    <name type="scientific">Comamonas endophytica</name>
    <dbReference type="NCBI Taxonomy" id="2949090"/>
    <lineage>
        <taxon>Bacteria</taxon>
        <taxon>Pseudomonadati</taxon>
        <taxon>Pseudomonadota</taxon>
        <taxon>Betaproteobacteria</taxon>
        <taxon>Burkholderiales</taxon>
        <taxon>Comamonadaceae</taxon>
        <taxon>Comamonas</taxon>
    </lineage>
</organism>
<keyword evidence="4 12" id="KW-0812">Transmembrane</keyword>
<feature type="binding site" evidence="12">
    <location>
        <position position="73"/>
    </location>
    <ligand>
        <name>Na(+)</name>
        <dbReference type="ChEBI" id="CHEBI:29101"/>
        <note>structural</note>
    </ligand>
</feature>
<evidence type="ECO:0000256" key="1">
    <source>
        <dbReference type="ARBA" id="ARBA00004651"/>
    </source>
</evidence>
<dbReference type="RefSeq" id="WP_231044614.1">
    <property type="nucleotide sequence ID" value="NZ_CP106881.1"/>
</dbReference>
<evidence type="ECO:0000256" key="7">
    <source>
        <dbReference type="ARBA" id="ARBA00023065"/>
    </source>
</evidence>
<evidence type="ECO:0000256" key="2">
    <source>
        <dbReference type="ARBA" id="ARBA00022475"/>
    </source>
</evidence>
<gene>
    <name evidence="12 13" type="primary">crcB</name>
    <name evidence="12" type="synonym">fluC</name>
    <name evidence="13" type="ORF">M9799_14660</name>
</gene>
<evidence type="ECO:0000256" key="11">
    <source>
        <dbReference type="ARBA" id="ARBA00035585"/>
    </source>
</evidence>
<dbReference type="PANTHER" id="PTHR28259:SF1">
    <property type="entry name" value="FLUORIDE EXPORT PROTEIN 1-RELATED"/>
    <property type="match status" value="1"/>
</dbReference>
<accession>A0ABY6G954</accession>
<dbReference type="InterPro" id="IPR003691">
    <property type="entry name" value="FluC"/>
</dbReference>
<dbReference type="Proteomes" id="UP001162800">
    <property type="component" value="Chromosome"/>
</dbReference>
<evidence type="ECO:0000256" key="3">
    <source>
        <dbReference type="ARBA" id="ARBA00022519"/>
    </source>
</evidence>
<comment type="catalytic activity">
    <reaction evidence="11">
        <text>fluoride(in) = fluoride(out)</text>
        <dbReference type="Rhea" id="RHEA:76159"/>
        <dbReference type="ChEBI" id="CHEBI:17051"/>
    </reaction>
    <physiologicalReaction direction="left-to-right" evidence="11">
        <dbReference type="Rhea" id="RHEA:76160"/>
    </physiologicalReaction>
</comment>
<dbReference type="HAMAP" id="MF_00454">
    <property type="entry name" value="FluC"/>
    <property type="match status" value="1"/>
</dbReference>
<comment type="activity regulation">
    <text evidence="12">Na(+) is not transported, but it plays an essential structural role and its presence is essential for fluoride channel function.</text>
</comment>
<comment type="function">
    <text evidence="12">Fluoride-specific ion channel. Important for reducing fluoride concentration in the cell, thus reducing its toxicity.</text>
</comment>
<dbReference type="PANTHER" id="PTHR28259">
    <property type="entry name" value="FLUORIDE EXPORT PROTEIN 1-RELATED"/>
    <property type="match status" value="1"/>
</dbReference>
<keyword evidence="14" id="KW-1185">Reference proteome</keyword>
<evidence type="ECO:0000256" key="5">
    <source>
        <dbReference type="ARBA" id="ARBA00022989"/>
    </source>
</evidence>
<dbReference type="NCBIfam" id="TIGR00494">
    <property type="entry name" value="crcB"/>
    <property type="match status" value="1"/>
</dbReference>
<feature type="binding site" evidence="12">
    <location>
        <position position="76"/>
    </location>
    <ligand>
        <name>Na(+)</name>
        <dbReference type="ChEBI" id="CHEBI:29101"/>
        <note>structural</note>
    </ligand>
</feature>
<keyword evidence="12" id="KW-0813">Transport</keyword>